<proteinExistence type="predicted"/>
<dbReference type="AlphaFoldDB" id="A0A0A9AU00"/>
<dbReference type="EMBL" id="GBRH01242691">
    <property type="protein sequence ID" value="JAD55204.1"/>
    <property type="molecule type" value="Transcribed_RNA"/>
</dbReference>
<reference evidence="1" key="1">
    <citation type="submission" date="2014-09" db="EMBL/GenBank/DDBJ databases">
        <authorList>
            <person name="Magalhaes I.L.F."/>
            <person name="Oliveira U."/>
            <person name="Santos F.R."/>
            <person name="Vidigal T.H.D.A."/>
            <person name="Brescovit A.D."/>
            <person name="Santos A.J."/>
        </authorList>
    </citation>
    <scope>NUCLEOTIDE SEQUENCE</scope>
    <source>
        <tissue evidence="1">Shoot tissue taken approximately 20 cm above the soil surface</tissue>
    </source>
</reference>
<organism evidence="1">
    <name type="scientific">Arundo donax</name>
    <name type="common">Giant reed</name>
    <name type="synonym">Donax arundinaceus</name>
    <dbReference type="NCBI Taxonomy" id="35708"/>
    <lineage>
        <taxon>Eukaryota</taxon>
        <taxon>Viridiplantae</taxon>
        <taxon>Streptophyta</taxon>
        <taxon>Embryophyta</taxon>
        <taxon>Tracheophyta</taxon>
        <taxon>Spermatophyta</taxon>
        <taxon>Magnoliopsida</taxon>
        <taxon>Liliopsida</taxon>
        <taxon>Poales</taxon>
        <taxon>Poaceae</taxon>
        <taxon>PACMAD clade</taxon>
        <taxon>Arundinoideae</taxon>
        <taxon>Arundineae</taxon>
        <taxon>Arundo</taxon>
    </lineage>
</organism>
<evidence type="ECO:0000313" key="1">
    <source>
        <dbReference type="EMBL" id="JAD55204.1"/>
    </source>
</evidence>
<protein>
    <submittedName>
        <fullName evidence="1">Uncharacterized protein</fullName>
    </submittedName>
</protein>
<sequence>MGGWCCLQYRVPRFTLFLFRFFKSRRKLRAFVLSNLSMRFF</sequence>
<accession>A0A0A9AU00</accession>
<reference evidence="1" key="2">
    <citation type="journal article" date="2015" name="Data Brief">
        <title>Shoot transcriptome of the giant reed, Arundo donax.</title>
        <authorList>
            <person name="Barrero R.A."/>
            <person name="Guerrero F.D."/>
            <person name="Moolhuijzen P."/>
            <person name="Goolsby J.A."/>
            <person name="Tidwell J."/>
            <person name="Bellgard S.E."/>
            <person name="Bellgard M.I."/>
        </authorList>
    </citation>
    <scope>NUCLEOTIDE SEQUENCE</scope>
    <source>
        <tissue evidence="1">Shoot tissue taken approximately 20 cm above the soil surface</tissue>
    </source>
</reference>
<name>A0A0A9AU00_ARUDO</name>